<gene>
    <name evidence="2" type="ORF">HQ497_11065</name>
</gene>
<keyword evidence="1" id="KW-0732">Signal</keyword>
<evidence type="ECO:0000313" key="2">
    <source>
        <dbReference type="EMBL" id="NQV65892.1"/>
    </source>
</evidence>
<feature type="signal peptide" evidence="1">
    <location>
        <begin position="1"/>
        <end position="30"/>
    </location>
</feature>
<name>A0A972VZJ0_9GAMM</name>
<proteinExistence type="predicted"/>
<reference evidence="2" key="1">
    <citation type="submission" date="2020-05" db="EMBL/GenBank/DDBJ databases">
        <title>Sulfur intermediates as new biogeochemical hubs in an aquatic model microbial ecosystem.</title>
        <authorList>
            <person name="Vigneron A."/>
        </authorList>
    </citation>
    <scope>NUCLEOTIDE SEQUENCE</scope>
    <source>
        <strain evidence="2">Bin.250</strain>
    </source>
</reference>
<organism evidence="2 3">
    <name type="scientific">SAR86 cluster bacterium</name>
    <dbReference type="NCBI Taxonomy" id="2030880"/>
    <lineage>
        <taxon>Bacteria</taxon>
        <taxon>Pseudomonadati</taxon>
        <taxon>Pseudomonadota</taxon>
        <taxon>Gammaproteobacteria</taxon>
        <taxon>SAR86 cluster</taxon>
    </lineage>
</organism>
<sequence>MNQPTAFFSRHLLTLLLLICTLSISATTQALDPWSDKEIVGAVLAIGLQDNQKPIIAKAVETCVQGYAADVKKLLRANNQANLKRKILKKRKFRLKDLDSTLIPLLTEEQIAPYETFKSLLTQKMALPG</sequence>
<dbReference type="AlphaFoldDB" id="A0A972VZJ0"/>
<evidence type="ECO:0000256" key="1">
    <source>
        <dbReference type="SAM" id="SignalP"/>
    </source>
</evidence>
<feature type="chain" id="PRO_5036915398" evidence="1">
    <location>
        <begin position="31"/>
        <end position="129"/>
    </location>
</feature>
<dbReference type="EMBL" id="JABMOJ010000420">
    <property type="protein sequence ID" value="NQV65892.1"/>
    <property type="molecule type" value="Genomic_DNA"/>
</dbReference>
<protein>
    <submittedName>
        <fullName evidence="2">Uncharacterized protein</fullName>
    </submittedName>
</protein>
<accession>A0A972VZJ0</accession>
<evidence type="ECO:0000313" key="3">
    <source>
        <dbReference type="Proteomes" id="UP000754644"/>
    </source>
</evidence>
<comment type="caution">
    <text evidence="2">The sequence shown here is derived from an EMBL/GenBank/DDBJ whole genome shotgun (WGS) entry which is preliminary data.</text>
</comment>
<dbReference type="Proteomes" id="UP000754644">
    <property type="component" value="Unassembled WGS sequence"/>
</dbReference>